<dbReference type="Proteomes" id="UP001149140">
    <property type="component" value="Unassembled WGS sequence"/>
</dbReference>
<comment type="caution">
    <text evidence="3">The sequence shown here is derived from an EMBL/GenBank/DDBJ whole genome shotgun (WGS) entry which is preliminary data.</text>
</comment>
<name>A0A9X3N523_9ACTN</name>
<evidence type="ECO:0000256" key="1">
    <source>
        <dbReference type="SAM" id="MobiDB-lite"/>
    </source>
</evidence>
<keyword evidence="2" id="KW-0732">Signal</keyword>
<feature type="region of interest" description="Disordered" evidence="1">
    <location>
        <begin position="25"/>
        <end position="53"/>
    </location>
</feature>
<proteinExistence type="predicted"/>
<evidence type="ECO:0008006" key="5">
    <source>
        <dbReference type="Google" id="ProtNLM"/>
    </source>
</evidence>
<dbReference type="RefSeq" id="WP_270046696.1">
    <property type="nucleotide sequence ID" value="NZ_JAPDOD010000113.1"/>
</dbReference>
<protein>
    <recommendedName>
        <fullName evidence="5">Secreted protein</fullName>
    </recommendedName>
</protein>
<feature type="compositionally biased region" description="Low complexity" evidence="1">
    <location>
        <begin position="27"/>
        <end position="46"/>
    </location>
</feature>
<accession>A0A9X3N523</accession>
<keyword evidence="4" id="KW-1185">Reference proteome</keyword>
<reference evidence="3" key="1">
    <citation type="submission" date="2022-10" db="EMBL/GenBank/DDBJ databases">
        <title>The WGS of Solirubrobacter ginsenosidimutans DSM 21036.</title>
        <authorList>
            <person name="Jiang Z."/>
        </authorList>
    </citation>
    <scope>NUCLEOTIDE SEQUENCE</scope>
    <source>
        <strain evidence="3">DSM 21036</strain>
    </source>
</reference>
<organism evidence="3 4">
    <name type="scientific">Solirubrobacter ginsenosidimutans</name>
    <dbReference type="NCBI Taxonomy" id="490573"/>
    <lineage>
        <taxon>Bacteria</taxon>
        <taxon>Bacillati</taxon>
        <taxon>Actinomycetota</taxon>
        <taxon>Thermoleophilia</taxon>
        <taxon>Solirubrobacterales</taxon>
        <taxon>Solirubrobacteraceae</taxon>
        <taxon>Solirubrobacter</taxon>
    </lineage>
</organism>
<dbReference type="PROSITE" id="PS51257">
    <property type="entry name" value="PROKAR_LIPOPROTEIN"/>
    <property type="match status" value="1"/>
</dbReference>
<feature type="signal peptide" evidence="2">
    <location>
        <begin position="1"/>
        <end position="25"/>
    </location>
</feature>
<sequence>MKPFTLRIVCACAALALFGCGSSSDDQPAATEAPTHAPTQAATSPQDQAASDVCAARADIQTQVDTLSTVGTGDVTRNDLTSALAAIGTNLEKIKAAQANLTPERKQQVQDAVTAFGTQLQAVVRQAVAAGSKDDAKAQATDAAASLKTAVTESLQPIDC</sequence>
<feature type="chain" id="PRO_5040849429" description="Secreted protein" evidence="2">
    <location>
        <begin position="26"/>
        <end position="160"/>
    </location>
</feature>
<evidence type="ECO:0000256" key="2">
    <source>
        <dbReference type="SAM" id="SignalP"/>
    </source>
</evidence>
<evidence type="ECO:0000313" key="4">
    <source>
        <dbReference type="Proteomes" id="UP001149140"/>
    </source>
</evidence>
<gene>
    <name evidence="3" type="ORF">OM076_44465</name>
</gene>
<evidence type="ECO:0000313" key="3">
    <source>
        <dbReference type="EMBL" id="MDA0167396.1"/>
    </source>
</evidence>
<dbReference type="AlphaFoldDB" id="A0A9X3N523"/>
<dbReference type="EMBL" id="JAPDOD010000113">
    <property type="protein sequence ID" value="MDA0167396.1"/>
    <property type="molecule type" value="Genomic_DNA"/>
</dbReference>